<evidence type="ECO:0000259" key="7">
    <source>
        <dbReference type="PROSITE" id="PS50887"/>
    </source>
</evidence>
<dbReference type="NCBIfam" id="TIGR00254">
    <property type="entry name" value="GGDEF"/>
    <property type="match status" value="1"/>
</dbReference>
<dbReference type="InterPro" id="IPR029787">
    <property type="entry name" value="Nucleotide_cyclase"/>
</dbReference>
<dbReference type="InterPro" id="IPR043128">
    <property type="entry name" value="Rev_trsase/Diguanyl_cyclase"/>
</dbReference>
<feature type="domain" description="CHASE" evidence="6">
    <location>
        <begin position="145"/>
        <end position="206"/>
    </location>
</feature>
<dbReference type="PANTHER" id="PTHR46663:SF2">
    <property type="entry name" value="GGDEF DOMAIN-CONTAINING PROTEIN"/>
    <property type="match status" value="1"/>
</dbReference>
<evidence type="ECO:0000256" key="3">
    <source>
        <dbReference type="ARBA" id="ARBA00022989"/>
    </source>
</evidence>
<evidence type="ECO:0000256" key="1">
    <source>
        <dbReference type="ARBA" id="ARBA00004370"/>
    </source>
</evidence>
<dbReference type="InterPro" id="IPR052163">
    <property type="entry name" value="DGC-Regulatory_Protein"/>
</dbReference>
<dbReference type="PROSITE" id="PS50839">
    <property type="entry name" value="CHASE"/>
    <property type="match status" value="1"/>
</dbReference>
<proteinExistence type="predicted"/>
<dbReference type="PROSITE" id="PS50887">
    <property type="entry name" value="GGDEF"/>
    <property type="match status" value="1"/>
</dbReference>
<dbReference type="CDD" id="cd01949">
    <property type="entry name" value="GGDEF"/>
    <property type="match status" value="1"/>
</dbReference>
<dbReference type="EMBL" id="JADJEV010000005">
    <property type="protein sequence ID" value="MBK6975004.1"/>
    <property type="molecule type" value="Genomic_DNA"/>
</dbReference>
<dbReference type="Pfam" id="PF03924">
    <property type="entry name" value="CHASE"/>
    <property type="match status" value="1"/>
</dbReference>
<dbReference type="Proteomes" id="UP000807785">
    <property type="component" value="Unassembled WGS sequence"/>
</dbReference>
<gene>
    <name evidence="8" type="ORF">IPH26_19410</name>
</gene>
<dbReference type="InterPro" id="IPR000160">
    <property type="entry name" value="GGDEF_dom"/>
</dbReference>
<keyword evidence="3 5" id="KW-1133">Transmembrane helix</keyword>
<evidence type="ECO:0000256" key="5">
    <source>
        <dbReference type="SAM" id="Phobius"/>
    </source>
</evidence>
<dbReference type="Gene3D" id="3.30.450.350">
    <property type="entry name" value="CHASE domain"/>
    <property type="match status" value="1"/>
</dbReference>
<comment type="caution">
    <text evidence="8">The sequence shown here is derived from an EMBL/GenBank/DDBJ whole genome shotgun (WGS) entry which is preliminary data.</text>
</comment>
<evidence type="ECO:0000313" key="9">
    <source>
        <dbReference type="Proteomes" id="UP000807785"/>
    </source>
</evidence>
<dbReference type="Pfam" id="PF00990">
    <property type="entry name" value="GGDEF"/>
    <property type="match status" value="1"/>
</dbReference>
<name>A0A9D7E6P5_9PROT</name>
<keyword evidence="4 5" id="KW-0472">Membrane</keyword>
<dbReference type="SMART" id="SM01079">
    <property type="entry name" value="CHASE"/>
    <property type="match status" value="1"/>
</dbReference>
<accession>A0A9D7E6P5</accession>
<evidence type="ECO:0000256" key="2">
    <source>
        <dbReference type="ARBA" id="ARBA00022692"/>
    </source>
</evidence>
<dbReference type="InterPro" id="IPR006189">
    <property type="entry name" value="CHASE_dom"/>
</dbReference>
<sequence>MEKPLSTWTCAIGLAPWLCLCAGLAGIVVERNIRDAQDALTQYGAAYSDHLDKQMVSNETILRGFSALFGAIGRSDPEIASRYARQVVAANPQIFLLEIVQVVERTRLDEFVAGMRRDGIPHFTVKSFSYESDRKWRPVTDKAHYYPIVFMEPMQAGAEEVLGLDVDSVSFLQRAMTESLRRRTPVASHPFRLVEGNLAYVVFSPITQPPGRDGSPPASNTRDELVVDMVIDAAKLTDAARSPMFDGGTLVVFHNDFRPDDTKGHLLHVMGQARSPVETAIFPSFVYEKPLATLGEPFSFIVKRQLGWSDLHLEMLALLAALTIISSLILVAYLRSQQQGRIVQIENRQRLWQLANHDGLTGLPNRMLLRDRMEQLLSRMMRHGKRLAVMFLDIDDFKQVNDTYGHDVGDQLIKLVAESLRTAVRAEDTVARMSGDEFVVLIESLEVREDLERVHRSIQEKLSDGFTIEGQPIRVRISIGIAMFPEDGETPESLIKRADMRMYENKAHRRVQ</sequence>
<keyword evidence="2 5" id="KW-0812">Transmembrane</keyword>
<dbReference type="GO" id="GO:0003824">
    <property type="term" value="F:catalytic activity"/>
    <property type="evidence" value="ECO:0007669"/>
    <property type="project" value="UniProtKB-ARBA"/>
</dbReference>
<dbReference type="SUPFAM" id="SSF55073">
    <property type="entry name" value="Nucleotide cyclase"/>
    <property type="match status" value="1"/>
</dbReference>
<feature type="transmembrane region" description="Helical" evidence="5">
    <location>
        <begin position="315"/>
        <end position="334"/>
    </location>
</feature>
<comment type="subcellular location">
    <subcellularLocation>
        <location evidence="1">Membrane</location>
    </subcellularLocation>
</comment>
<dbReference type="SMART" id="SM00267">
    <property type="entry name" value="GGDEF"/>
    <property type="match status" value="1"/>
</dbReference>
<dbReference type="GO" id="GO:0007165">
    <property type="term" value="P:signal transduction"/>
    <property type="evidence" value="ECO:0007669"/>
    <property type="project" value="UniProtKB-ARBA"/>
</dbReference>
<reference evidence="8" key="1">
    <citation type="submission" date="2020-10" db="EMBL/GenBank/DDBJ databases">
        <title>Connecting structure to function with the recovery of over 1000 high-quality activated sludge metagenome-assembled genomes encoding full-length rRNA genes using long-read sequencing.</title>
        <authorList>
            <person name="Singleton C.M."/>
            <person name="Petriglieri F."/>
            <person name="Kristensen J.M."/>
            <person name="Kirkegaard R.H."/>
            <person name="Michaelsen T.Y."/>
            <person name="Andersen M.H."/>
            <person name="Karst S.M."/>
            <person name="Dueholm M.S."/>
            <person name="Nielsen P.H."/>
            <person name="Albertsen M."/>
        </authorList>
    </citation>
    <scope>NUCLEOTIDE SEQUENCE</scope>
    <source>
        <strain evidence="8">Bjer_18-Q3-R1-45_BAT3C.347</strain>
    </source>
</reference>
<dbReference type="GO" id="GO:0016020">
    <property type="term" value="C:membrane"/>
    <property type="evidence" value="ECO:0007669"/>
    <property type="project" value="UniProtKB-SubCell"/>
</dbReference>
<dbReference type="AlphaFoldDB" id="A0A9D7E6P5"/>
<dbReference type="InterPro" id="IPR042240">
    <property type="entry name" value="CHASE_sf"/>
</dbReference>
<evidence type="ECO:0000256" key="4">
    <source>
        <dbReference type="ARBA" id="ARBA00023136"/>
    </source>
</evidence>
<evidence type="ECO:0000259" key="6">
    <source>
        <dbReference type="PROSITE" id="PS50839"/>
    </source>
</evidence>
<dbReference type="PANTHER" id="PTHR46663">
    <property type="entry name" value="DIGUANYLATE CYCLASE DGCT-RELATED"/>
    <property type="match status" value="1"/>
</dbReference>
<organism evidence="8 9">
    <name type="scientific">Candidatus Methylophosphatis roskildensis</name>
    <dbReference type="NCBI Taxonomy" id="2899263"/>
    <lineage>
        <taxon>Bacteria</taxon>
        <taxon>Pseudomonadati</taxon>
        <taxon>Pseudomonadota</taxon>
        <taxon>Betaproteobacteria</taxon>
        <taxon>Nitrosomonadales</taxon>
        <taxon>Sterolibacteriaceae</taxon>
        <taxon>Candidatus Methylophosphatis</taxon>
    </lineage>
</organism>
<dbReference type="FunFam" id="3.30.70.270:FF:000001">
    <property type="entry name" value="Diguanylate cyclase domain protein"/>
    <property type="match status" value="1"/>
</dbReference>
<protein>
    <submittedName>
        <fullName evidence="8">Diguanylate cyclase</fullName>
    </submittedName>
</protein>
<dbReference type="Gene3D" id="3.30.70.270">
    <property type="match status" value="1"/>
</dbReference>
<evidence type="ECO:0000313" key="8">
    <source>
        <dbReference type="EMBL" id="MBK6975004.1"/>
    </source>
</evidence>
<feature type="domain" description="GGDEF" evidence="7">
    <location>
        <begin position="385"/>
        <end position="512"/>
    </location>
</feature>